<dbReference type="SUPFAM" id="SSF46938">
    <property type="entry name" value="CRAL/TRIO N-terminal domain"/>
    <property type="match status" value="1"/>
</dbReference>
<dbReference type="GeneID" id="141449587"/>
<accession>R4G355</accession>
<dbReference type="PROSITE" id="PS50191">
    <property type="entry name" value="CRAL_TRIO"/>
    <property type="match status" value="1"/>
</dbReference>
<dbReference type="VEuPathDB" id="VectorBase:RPRC009750"/>
<dbReference type="Proteomes" id="UP000015103">
    <property type="component" value="Unassembled WGS sequence"/>
</dbReference>
<dbReference type="HOGENOM" id="CLU_046597_3_0_1"/>
<dbReference type="InterPro" id="IPR036273">
    <property type="entry name" value="CRAL/TRIO_N_dom_sf"/>
</dbReference>
<reference evidence="3" key="3">
    <citation type="submission" date="2015-05" db="UniProtKB">
        <authorList>
            <consortium name="EnsemblMetazoa"/>
        </authorList>
    </citation>
    <scope>IDENTIFICATION</scope>
</reference>
<proteinExistence type="evidence at transcript level"/>
<dbReference type="Gene3D" id="3.40.525.10">
    <property type="entry name" value="CRAL-TRIO lipid binding domain"/>
    <property type="match status" value="1"/>
</dbReference>
<dbReference type="Pfam" id="PF00650">
    <property type="entry name" value="CRAL_TRIO"/>
    <property type="match status" value="1"/>
</dbReference>
<dbReference type="PANTHER" id="PTHR10174">
    <property type="entry name" value="ALPHA-TOCOPHEROL TRANSFER PROTEIN-RELATED"/>
    <property type="match status" value="1"/>
</dbReference>
<dbReference type="EMBL" id="GAHY01001986">
    <property type="protein sequence ID" value="JAA75524.1"/>
    <property type="molecule type" value="mRNA"/>
</dbReference>
<evidence type="ECO:0000313" key="4">
    <source>
        <dbReference type="Proteomes" id="UP000015103"/>
    </source>
</evidence>
<protein>
    <submittedName>
        <fullName evidence="2 3">Putative phosphatidylinositol transfer protein sec14</fullName>
    </submittedName>
</protein>
<evidence type="ECO:0000259" key="1">
    <source>
        <dbReference type="PROSITE" id="PS50191"/>
    </source>
</evidence>
<organism evidence="2">
    <name type="scientific">Rhodnius prolixus</name>
    <name type="common">Triatomid bug</name>
    <dbReference type="NCBI Taxonomy" id="13249"/>
    <lineage>
        <taxon>Eukaryota</taxon>
        <taxon>Metazoa</taxon>
        <taxon>Ecdysozoa</taxon>
        <taxon>Arthropoda</taxon>
        <taxon>Hexapoda</taxon>
        <taxon>Insecta</taxon>
        <taxon>Pterygota</taxon>
        <taxon>Neoptera</taxon>
        <taxon>Paraneoptera</taxon>
        <taxon>Hemiptera</taxon>
        <taxon>Heteroptera</taxon>
        <taxon>Panheteroptera</taxon>
        <taxon>Cimicomorpha</taxon>
        <taxon>Reduviidae</taxon>
        <taxon>Triatominae</taxon>
        <taxon>Rhodnius</taxon>
    </lineage>
</organism>
<dbReference type="PANTHER" id="PTHR10174:SF213">
    <property type="entry name" value="CRAL-TRIO DOMAIN-CONTAINING PROTEIN"/>
    <property type="match status" value="1"/>
</dbReference>
<evidence type="ECO:0000313" key="2">
    <source>
        <dbReference type="EMBL" id="JAA75524.1"/>
    </source>
</evidence>
<reference evidence="4" key="2">
    <citation type="submission" date="2015-04" db="EMBL/GenBank/DDBJ databases">
        <authorList>
            <person name="Wilson R.K."/>
            <person name="Warren W."/>
            <person name="Dotson E."/>
            <person name="Oliveira P.L."/>
        </authorList>
    </citation>
    <scope>NUCLEOTIDE SEQUENCE</scope>
</reference>
<dbReference type="InParanoid" id="R4G355"/>
<dbReference type="InterPro" id="IPR001251">
    <property type="entry name" value="CRAL-TRIO_dom"/>
</dbReference>
<reference evidence="2" key="1">
    <citation type="submission" date="2013-04" db="EMBL/GenBank/DDBJ databases">
        <title>An insight into the transcriptome of the digestive tract of the blood sucking bug, Rhodnius prolixus.</title>
        <authorList>
            <person name="Ribeiro J.M.C."/>
            <person name="Genta F.A."/>
            <person name="Sorgine M.H.F."/>
            <person name="Paiva-Silva G.O."/>
            <person name="Majerowicz D."/>
            <person name="Medeiros M."/>
            <person name="Koerich L."/>
            <person name="Terra W.R."/>
            <person name="Ferreira C."/>
            <person name="Pimentel A.C."/>
            <person name="Bisch P.M."/>
            <person name="Diniz M.M.P."/>
            <person name="Nascimento R."/>
            <person name="Salmon D."/>
            <person name="Silber A.M."/>
            <person name="Alves M."/>
            <person name="Oliveira M.F."/>
            <person name="Gondim K.C."/>
            <person name="Silva Neto M.A.C."/>
            <person name="Atella G.C."/>
            <person name="Araujo H."/>
            <person name="Dias F.S."/>
            <person name="Polycarpo C.R."/>
            <person name="Fampa P."/>
            <person name="Melo A.C."/>
            <person name="Tanaka A.S."/>
            <person name="Balczun C."/>
            <person name="Oliveira J.H.M."/>
            <person name="Goncalves R."/>
            <person name="Lazoski C."/>
            <person name="Pereira M.A."/>
            <person name="Rivera-Pomar R."/>
            <person name="Diambra L."/>
            <person name="Schaub G.A."/>
            <person name="Garcia E.S."/>
            <person name="Azambuja P."/>
            <person name="Braz G.R.C."/>
            <person name="Oliveira P.L."/>
        </authorList>
    </citation>
    <scope>NUCLEOTIDE SEQUENCE</scope>
</reference>
<dbReference type="eggNOG" id="KOG1471">
    <property type="taxonomic scope" value="Eukaryota"/>
</dbReference>
<dbReference type="CDD" id="cd00170">
    <property type="entry name" value="SEC14"/>
    <property type="match status" value="1"/>
</dbReference>
<dbReference type="SUPFAM" id="SSF52087">
    <property type="entry name" value="CRAL/TRIO domain"/>
    <property type="match status" value="1"/>
</dbReference>
<dbReference type="GO" id="GO:0016020">
    <property type="term" value="C:membrane"/>
    <property type="evidence" value="ECO:0007669"/>
    <property type="project" value="TreeGrafter"/>
</dbReference>
<dbReference type="PRINTS" id="PR00180">
    <property type="entry name" value="CRETINALDHBP"/>
</dbReference>
<name>R4G355_RHOPR</name>
<dbReference type="EMBL" id="ACPB03022651">
    <property type="status" value="NOT_ANNOTATED_CDS"/>
    <property type="molecule type" value="Genomic_DNA"/>
</dbReference>
<dbReference type="STRING" id="13249.R4G355"/>
<dbReference type="RefSeq" id="XP_073975250.1">
    <property type="nucleotide sequence ID" value="XM_074119149.1"/>
</dbReference>
<dbReference type="SMART" id="SM00516">
    <property type="entry name" value="SEC14"/>
    <property type="match status" value="1"/>
</dbReference>
<sequence length="295" mass="34286">MSVTGVTPEQEYLKNSDLKREDIDTLREWVKTQHHLPPISEQQLILFHHSCYYNLEATKSCIEVYYRIRLSTPEFFCGRDISKATLKQSAQVLQCGCLPVKDPNGFQIIFHGLQQHEASKYVFVDGVKLLVMSIDACLHSEGTVPGYVFLFNMKGVKLTHLTRLSIGYLRKFFEYIQEGLPVRLKAIHVVNTLPIIDKIMFMIKPFMKKELLNLLHFHYGGYEEVQKFLPKYCLPKDFEGELPSCADLQDKYVEWMTKLTPYFLEAEKLIYKESKKNSKDSEELQEVSLRGLTID</sequence>
<evidence type="ECO:0000313" key="3">
    <source>
        <dbReference type="EnsemblMetazoa" id="RPRC009750-PA"/>
    </source>
</evidence>
<dbReference type="InterPro" id="IPR036865">
    <property type="entry name" value="CRAL-TRIO_dom_sf"/>
</dbReference>
<feature type="domain" description="CRAL-TRIO" evidence="1">
    <location>
        <begin position="82"/>
        <end position="246"/>
    </location>
</feature>
<keyword evidence="4" id="KW-1185">Reference proteome</keyword>
<dbReference type="EnsemblMetazoa" id="RPRC009750-RA">
    <property type="protein sequence ID" value="RPRC009750-PA"/>
    <property type="gene ID" value="RPRC009750"/>
</dbReference>
<dbReference type="AlphaFoldDB" id="R4G355"/>
<dbReference type="RefSeq" id="XP_073975248.1">
    <property type="nucleotide sequence ID" value="XM_074119147.1"/>
</dbReference>
<dbReference type="GO" id="GO:1902936">
    <property type="term" value="F:phosphatidylinositol bisphosphate binding"/>
    <property type="evidence" value="ECO:0007669"/>
    <property type="project" value="TreeGrafter"/>
</dbReference>
<dbReference type="OMA" id="YEEWIPK"/>
<dbReference type="RefSeq" id="XP_073975249.1">
    <property type="nucleotide sequence ID" value="XM_074119148.1"/>
</dbReference>